<evidence type="ECO:0000259" key="1">
    <source>
        <dbReference type="PROSITE" id="PS50097"/>
    </source>
</evidence>
<dbReference type="InterPro" id="IPR011333">
    <property type="entry name" value="SKP1/BTB/POZ_sf"/>
</dbReference>
<dbReference type="GO" id="GO:0030163">
    <property type="term" value="P:protein catabolic process"/>
    <property type="evidence" value="ECO:0007669"/>
    <property type="project" value="UniProtKB-ARBA"/>
</dbReference>
<sequence length="575" mass="65148">MNGGKKEYTFLWFIKNYSYFWTTTDKELLSPEVTLEVLEGTSWSICLYPGYLKYKRRDLNSVYLKRSAHDAGPESVSLKLEISVITADGSTLSSEESEHAFRNGDECGFKLLLDMDELYVRRNTEYLPRDTLGVRCRMWQGEGSVHNVGQCSTRTRIGIEKICFLHRVENFSALKLGERKILQIPSHSKTGCVISSSLSVCNTLAGNDPVIVGIVPSDSNYILCRKKLSLLYESGNTKECGEVDYRFLDVGTDIQKLERQLTRQFLLNKKWEYLPNDELSLLCECTFSTGAEHAKIEEIIYKIPLAAYNQKYHNAMGKNGNKAAEHLSAPLSPSADMEVNHNNQCLINMKLKANTFSAYNVAPSTTPSVALNQMTNNDQNKIMYNAAEKLSMCPSVQDDFTALYSDQLLTDVVLKTSTKSFPAHKNVLCARSSVFRAMLTNDMKEKITDCIKVEDLENETVHRLLLFLYSDNLEELRWESALKLYYAGDKYAIEKLKVLCSSFLVDSLSTPTASELLLLADTHSDTDLKKLVEDFILEHEEEVFGSDEWDSLSETNPKLVLNTMKVKYKREKAGK</sequence>
<dbReference type="AlphaFoldDB" id="A0A4Y2R8B8"/>
<organism evidence="3 4">
    <name type="scientific">Araneus ventricosus</name>
    <name type="common">Orbweaver spider</name>
    <name type="synonym">Epeira ventricosa</name>
    <dbReference type="NCBI Taxonomy" id="182803"/>
    <lineage>
        <taxon>Eukaryota</taxon>
        <taxon>Metazoa</taxon>
        <taxon>Ecdysozoa</taxon>
        <taxon>Arthropoda</taxon>
        <taxon>Chelicerata</taxon>
        <taxon>Arachnida</taxon>
        <taxon>Araneae</taxon>
        <taxon>Araneomorphae</taxon>
        <taxon>Entelegynae</taxon>
        <taxon>Araneoidea</taxon>
        <taxon>Araneidae</taxon>
        <taxon>Araneus</taxon>
    </lineage>
</organism>
<dbReference type="Pfam" id="PF22486">
    <property type="entry name" value="MATH_2"/>
    <property type="match status" value="1"/>
</dbReference>
<dbReference type="SUPFAM" id="SSF54695">
    <property type="entry name" value="POZ domain"/>
    <property type="match status" value="1"/>
</dbReference>
<reference evidence="3 4" key="1">
    <citation type="journal article" date="2019" name="Sci. Rep.">
        <title>Orb-weaving spider Araneus ventricosus genome elucidates the spidroin gene catalogue.</title>
        <authorList>
            <person name="Kono N."/>
            <person name="Nakamura H."/>
            <person name="Ohtoshi R."/>
            <person name="Moran D.A.P."/>
            <person name="Shinohara A."/>
            <person name="Yoshida Y."/>
            <person name="Fujiwara M."/>
            <person name="Mori M."/>
            <person name="Tomita M."/>
            <person name="Arakawa K."/>
        </authorList>
    </citation>
    <scope>NUCLEOTIDE SEQUENCE [LARGE SCALE GENOMIC DNA]</scope>
</reference>
<keyword evidence="4" id="KW-1185">Reference proteome</keyword>
<accession>A0A4Y2R8B8</accession>
<dbReference type="PANTHER" id="PTHR24413">
    <property type="entry name" value="SPECKLE-TYPE POZ PROTEIN"/>
    <property type="match status" value="1"/>
</dbReference>
<dbReference type="Proteomes" id="UP000499080">
    <property type="component" value="Unassembled WGS sequence"/>
</dbReference>
<dbReference type="SMART" id="SM00225">
    <property type="entry name" value="BTB"/>
    <property type="match status" value="1"/>
</dbReference>
<dbReference type="CDD" id="cd18186">
    <property type="entry name" value="BTB_POZ_ZBTB_KLHL-like"/>
    <property type="match status" value="1"/>
</dbReference>
<dbReference type="EMBL" id="BGPR01016143">
    <property type="protein sequence ID" value="GBN71988.1"/>
    <property type="molecule type" value="Genomic_DNA"/>
</dbReference>
<evidence type="ECO:0000259" key="2">
    <source>
        <dbReference type="PROSITE" id="PS50144"/>
    </source>
</evidence>
<dbReference type="PROSITE" id="PS50144">
    <property type="entry name" value="MATH"/>
    <property type="match status" value="1"/>
</dbReference>
<dbReference type="InterPro" id="IPR002083">
    <property type="entry name" value="MATH/TRAF_dom"/>
</dbReference>
<dbReference type="InterPro" id="IPR008974">
    <property type="entry name" value="TRAF-like"/>
</dbReference>
<dbReference type="SUPFAM" id="SSF49599">
    <property type="entry name" value="TRAF domain-like"/>
    <property type="match status" value="1"/>
</dbReference>
<dbReference type="PROSITE" id="PS50097">
    <property type="entry name" value="BTB"/>
    <property type="match status" value="1"/>
</dbReference>
<evidence type="ECO:0000313" key="4">
    <source>
        <dbReference type="Proteomes" id="UP000499080"/>
    </source>
</evidence>
<dbReference type="Gene3D" id="1.25.40.420">
    <property type="match status" value="1"/>
</dbReference>
<evidence type="ECO:0000313" key="3">
    <source>
        <dbReference type="EMBL" id="GBN71988.1"/>
    </source>
</evidence>
<dbReference type="Gene3D" id="3.30.710.10">
    <property type="entry name" value="Potassium Channel Kv1.1, Chain A"/>
    <property type="match status" value="1"/>
</dbReference>
<name>A0A4Y2R8B8_ARAVE</name>
<feature type="domain" description="BTB" evidence="1">
    <location>
        <begin position="410"/>
        <end position="477"/>
    </location>
</feature>
<dbReference type="Pfam" id="PF00651">
    <property type="entry name" value="BTB"/>
    <property type="match status" value="1"/>
</dbReference>
<dbReference type="Gene3D" id="2.60.210.10">
    <property type="entry name" value="Apoptosis, Tumor Necrosis Factor Receptor Associated Protein 2, Chain A"/>
    <property type="match status" value="1"/>
</dbReference>
<gene>
    <name evidence="3" type="primary">Tdpoz4_20</name>
    <name evidence="3" type="ORF">AVEN_259442_1</name>
</gene>
<feature type="domain" description="MATH" evidence="2">
    <location>
        <begin position="7"/>
        <end position="138"/>
    </location>
</feature>
<dbReference type="OrthoDB" id="6431021at2759"/>
<proteinExistence type="predicted"/>
<protein>
    <submittedName>
        <fullName evidence="3">TD and POZ domain-containing protein 4</fullName>
    </submittedName>
</protein>
<comment type="caution">
    <text evidence="3">The sequence shown here is derived from an EMBL/GenBank/DDBJ whole genome shotgun (WGS) entry which is preliminary data.</text>
</comment>
<dbReference type="InterPro" id="IPR000210">
    <property type="entry name" value="BTB/POZ_dom"/>
</dbReference>